<evidence type="ECO:0000313" key="3">
    <source>
        <dbReference type="EMBL" id="CAF2218761.1"/>
    </source>
</evidence>
<dbReference type="SUPFAM" id="SSF56672">
    <property type="entry name" value="DNA/RNA polymerases"/>
    <property type="match status" value="1"/>
</dbReference>
<evidence type="ECO:0000259" key="2">
    <source>
        <dbReference type="PROSITE" id="PS50878"/>
    </source>
</evidence>
<dbReference type="PANTHER" id="PTHR21301">
    <property type="entry name" value="REVERSE TRANSCRIPTASE"/>
    <property type="match status" value="1"/>
</dbReference>
<reference evidence="3" key="1">
    <citation type="submission" date="2021-02" db="EMBL/GenBank/DDBJ databases">
        <authorList>
            <person name="Nowell W R."/>
        </authorList>
    </citation>
    <scope>NUCLEOTIDE SEQUENCE</scope>
</reference>
<dbReference type="InterPro" id="IPR000477">
    <property type="entry name" value="RT_dom"/>
</dbReference>
<gene>
    <name evidence="3" type="ORF">XDN619_LOCUS33691</name>
</gene>
<evidence type="ECO:0000313" key="4">
    <source>
        <dbReference type="Proteomes" id="UP000663887"/>
    </source>
</evidence>
<evidence type="ECO:0000256" key="1">
    <source>
        <dbReference type="SAM" id="MobiDB-lite"/>
    </source>
</evidence>
<dbReference type="PROSITE" id="PS50878">
    <property type="entry name" value="RT_POL"/>
    <property type="match status" value="1"/>
</dbReference>
<proteinExistence type="predicted"/>
<comment type="caution">
    <text evidence="3">The sequence shown here is derived from an EMBL/GenBank/DDBJ whole genome shotgun (WGS) entry which is preliminary data.</text>
</comment>
<dbReference type="InterPro" id="IPR043502">
    <property type="entry name" value="DNA/RNA_pol_sf"/>
</dbReference>
<protein>
    <recommendedName>
        <fullName evidence="2">Reverse transcriptase domain-containing protein</fullName>
    </recommendedName>
</protein>
<dbReference type="PANTHER" id="PTHR21301:SF10">
    <property type="entry name" value="REVERSE TRANSCRIPTASE DOMAIN-CONTAINING PROTEIN"/>
    <property type="match status" value="1"/>
</dbReference>
<feature type="domain" description="Reverse transcriptase" evidence="2">
    <location>
        <begin position="41"/>
        <end position="300"/>
    </location>
</feature>
<sequence>MEQIFNESKAFKQLVEDPTIQKEDKLQRKLLQLKNIGFLTDSEYKFTRPVGSQPGKAYGLLKIHKDGVPLRPIISACGTFNYKLSKLLVNKLKHLRASPTIVIDTFKFVKELQNIKLNTTNIKMVSFDIVSLFTRVPLACIIDLILDKMYGPTHTCSFRGLKRADWCSKCQHRYELKWLLDISTKDSHFIFYEKLYCQTEGIAMGSPLGPLLADIYINYLESKLKRRLEENGMLYWKRFVDDCFVLVNENTDINKLLDILNSFDVDIQFTVETEKNHSISFLDILITRTNIDVNKTGLNTLPIEVLHSFLTITKRHMSIIRAVQYEQLLNILRLQYQREKLNNQKSLMLVPILYPAPTVFLSSSVDVHNILSEHAINVVQLLNRYILAYRASQLIDQINFEKTHLNYLQQEITSLIYKPNYIGLICYAFDNVISKTSLKISSDYFTSLREILKLNQVQELLLVFALQDSIHVKCQALARGHVLKWLPEFFQTISNTYESSLFSTSIYRKPTFTGLLLKWNSYVPHSYKFSAISPMIYRAIKIYSSYSSMHIEFEHFEGLNKLSNETLTKLNESDNKEVKKEQVFIDLPFIGIETKTLGKKIIDLAKNIRPDLHIQPIPRPPPAITTFFPQKDKINKNAQSNIVYSISCSDCDVGYIEKTIRQASRRHQEHGTPQQPKAPPTPKIVTPVLNNQSLRRSDRLWTKPNVNYYQDHNECNVEPQEENDDKLMKSALYKHQMNMNHTINWNDWKIISKDCKKYRLLVRESLQILHKKTILNRTMCSVPLVVYLEGLQISKPTVKIKFGAINEPRTRAHS</sequence>
<dbReference type="Pfam" id="PF00078">
    <property type="entry name" value="RVT_1"/>
    <property type="match status" value="1"/>
</dbReference>
<dbReference type="Proteomes" id="UP000663887">
    <property type="component" value="Unassembled WGS sequence"/>
</dbReference>
<dbReference type="AlphaFoldDB" id="A0A816ZZC0"/>
<dbReference type="EMBL" id="CAJNRG010017161">
    <property type="protein sequence ID" value="CAF2218761.1"/>
    <property type="molecule type" value="Genomic_DNA"/>
</dbReference>
<name>A0A816ZZC0_9BILA</name>
<organism evidence="3 4">
    <name type="scientific">Rotaria magnacalcarata</name>
    <dbReference type="NCBI Taxonomy" id="392030"/>
    <lineage>
        <taxon>Eukaryota</taxon>
        <taxon>Metazoa</taxon>
        <taxon>Spiralia</taxon>
        <taxon>Gnathifera</taxon>
        <taxon>Rotifera</taxon>
        <taxon>Eurotatoria</taxon>
        <taxon>Bdelloidea</taxon>
        <taxon>Philodinida</taxon>
        <taxon>Philodinidae</taxon>
        <taxon>Rotaria</taxon>
    </lineage>
</organism>
<feature type="region of interest" description="Disordered" evidence="1">
    <location>
        <begin position="663"/>
        <end position="685"/>
    </location>
</feature>
<accession>A0A816ZZC0</accession>